<dbReference type="Pfam" id="PF01490">
    <property type="entry name" value="Aa_trans"/>
    <property type="match status" value="1"/>
</dbReference>
<feature type="transmembrane region" description="Helical" evidence="7">
    <location>
        <begin position="471"/>
        <end position="489"/>
    </location>
</feature>
<evidence type="ECO:0000256" key="2">
    <source>
        <dbReference type="ARBA" id="ARBA00008066"/>
    </source>
</evidence>
<comment type="similarity">
    <text evidence="2">Belongs to the amino acid/polyamine transporter 2 family.</text>
</comment>
<feature type="region of interest" description="Disordered" evidence="6">
    <location>
        <begin position="1"/>
        <end position="41"/>
    </location>
</feature>
<feature type="transmembrane region" description="Helical" evidence="7">
    <location>
        <begin position="199"/>
        <end position="220"/>
    </location>
</feature>
<feature type="transmembrane region" description="Helical" evidence="7">
    <location>
        <begin position="429"/>
        <end position="451"/>
    </location>
</feature>
<name>A0A9P5GKV6_PENCR</name>
<evidence type="ECO:0000313" key="10">
    <source>
        <dbReference type="Proteomes" id="UP000701341"/>
    </source>
</evidence>
<feature type="transmembrane region" description="Helical" evidence="7">
    <location>
        <begin position="86"/>
        <end position="105"/>
    </location>
</feature>
<dbReference type="GO" id="GO:0016020">
    <property type="term" value="C:membrane"/>
    <property type="evidence" value="ECO:0007669"/>
    <property type="project" value="UniProtKB-SubCell"/>
</dbReference>
<dbReference type="PANTHER" id="PTHR22950">
    <property type="entry name" value="AMINO ACID TRANSPORTER"/>
    <property type="match status" value="1"/>
</dbReference>
<dbReference type="GO" id="GO:0015179">
    <property type="term" value="F:L-amino acid transmembrane transporter activity"/>
    <property type="evidence" value="ECO:0007669"/>
    <property type="project" value="TreeGrafter"/>
</dbReference>
<evidence type="ECO:0000313" key="9">
    <source>
        <dbReference type="EMBL" id="KAF7523271.1"/>
    </source>
</evidence>
<feature type="compositionally biased region" description="Basic and acidic residues" evidence="6">
    <location>
        <begin position="13"/>
        <end position="41"/>
    </location>
</feature>
<keyword evidence="10" id="KW-1185">Reference proteome</keyword>
<evidence type="ECO:0000259" key="8">
    <source>
        <dbReference type="Pfam" id="PF01490"/>
    </source>
</evidence>
<keyword evidence="5 7" id="KW-0472">Membrane</keyword>
<evidence type="ECO:0000256" key="3">
    <source>
        <dbReference type="ARBA" id="ARBA00022692"/>
    </source>
</evidence>
<accession>A0A9P5GKV6</accession>
<feature type="compositionally biased region" description="Polar residues" evidence="6">
    <location>
        <begin position="1"/>
        <end position="10"/>
    </location>
</feature>
<dbReference type="EMBL" id="JAAOZQ010000045">
    <property type="protein sequence ID" value="KAF7523271.1"/>
    <property type="molecule type" value="Genomic_DNA"/>
</dbReference>
<dbReference type="PANTHER" id="PTHR22950:SF20">
    <property type="entry name" value="AMINO ACID TRANSPORTER (EUROFUNG)"/>
    <property type="match status" value="1"/>
</dbReference>
<dbReference type="Proteomes" id="UP000701341">
    <property type="component" value="Unassembled WGS sequence"/>
</dbReference>
<feature type="domain" description="Amino acid transporter transmembrane" evidence="8">
    <location>
        <begin position="79"/>
        <end position="484"/>
    </location>
</feature>
<feature type="transmembrane region" description="Helical" evidence="7">
    <location>
        <begin position="359"/>
        <end position="378"/>
    </location>
</feature>
<feature type="transmembrane region" description="Helical" evidence="7">
    <location>
        <begin position="111"/>
        <end position="133"/>
    </location>
</feature>
<feature type="transmembrane region" description="Helical" evidence="7">
    <location>
        <begin position="399"/>
        <end position="423"/>
    </location>
</feature>
<feature type="transmembrane region" description="Helical" evidence="7">
    <location>
        <begin position="285"/>
        <end position="304"/>
    </location>
</feature>
<feature type="transmembrane region" description="Helical" evidence="7">
    <location>
        <begin position="232"/>
        <end position="253"/>
    </location>
</feature>
<feature type="transmembrane region" description="Helical" evidence="7">
    <location>
        <begin position="168"/>
        <end position="187"/>
    </location>
</feature>
<evidence type="ECO:0000256" key="6">
    <source>
        <dbReference type="SAM" id="MobiDB-lite"/>
    </source>
</evidence>
<dbReference type="InterPro" id="IPR013057">
    <property type="entry name" value="AA_transpt_TM"/>
</dbReference>
<evidence type="ECO:0000256" key="7">
    <source>
        <dbReference type="SAM" id="Phobius"/>
    </source>
</evidence>
<organism evidence="9 10">
    <name type="scientific">Penicillium crustosum</name>
    <name type="common">Blue mold fungus</name>
    <dbReference type="NCBI Taxonomy" id="36656"/>
    <lineage>
        <taxon>Eukaryota</taxon>
        <taxon>Fungi</taxon>
        <taxon>Dikarya</taxon>
        <taxon>Ascomycota</taxon>
        <taxon>Pezizomycotina</taxon>
        <taxon>Eurotiomycetes</taxon>
        <taxon>Eurotiomycetidae</taxon>
        <taxon>Eurotiales</taxon>
        <taxon>Aspergillaceae</taxon>
        <taxon>Penicillium</taxon>
    </lineage>
</organism>
<reference evidence="9" key="1">
    <citation type="submission" date="2020-02" db="EMBL/GenBank/DDBJ databases">
        <authorList>
            <person name="Lichtner F.J."/>
        </authorList>
    </citation>
    <scope>NUCLEOTIDE SEQUENCE</scope>
    <source>
        <strain evidence="9">G10</strain>
    </source>
</reference>
<comment type="caution">
    <text evidence="9">The sequence shown here is derived from an EMBL/GenBank/DDBJ whole genome shotgun (WGS) entry which is preliminary data.</text>
</comment>
<evidence type="ECO:0000256" key="5">
    <source>
        <dbReference type="ARBA" id="ARBA00023136"/>
    </source>
</evidence>
<dbReference type="AlphaFoldDB" id="A0A9P5GKV6"/>
<proteinExistence type="inferred from homology"/>
<comment type="subcellular location">
    <subcellularLocation>
        <location evidence="1">Membrane</location>
        <topology evidence="1">Multi-pass membrane protein</topology>
    </subcellularLocation>
</comment>
<keyword evidence="3 7" id="KW-0812">Transmembrane</keyword>
<feature type="transmembrane region" description="Helical" evidence="7">
    <location>
        <begin position="316"/>
        <end position="339"/>
    </location>
</feature>
<gene>
    <name evidence="9" type="ORF">PCG10_006675</name>
</gene>
<evidence type="ECO:0000256" key="1">
    <source>
        <dbReference type="ARBA" id="ARBA00004141"/>
    </source>
</evidence>
<keyword evidence="4 7" id="KW-1133">Transmembrane helix</keyword>
<sequence>MAVPNGSPNPASWDHDRDHNSVELSDKSEQEPKLKDFDIEGQGRRGSLHNVTALDESSTTESIGRQIEMESENTIKYRTCSWQKTAALLFSEYICLAIMSFPWSYSILGLVPGLILTVVIAGIVLYTSLITWYDTPSNSYNQRRFCLRHPEVRDVCDIGQYLFWDSKIAWWATAVMFLLNNTFIQGLHCVVGAEYLNTMSNGAVCTVVFSLVVAIISWCFSLPRTFSTLSKVATLSAFFTFISVVLAAVFASVEDHPAGYSAALGEPTVLVVPAKGTSFVKGMNAFLNISYTFIGQITLPSFIAEMKEPRDFWKSVTAVTIAEIIVFSVVGAVTYNYVGNQYMVAPAFGSIGDDVFKKVSFSFMIPTIIFLGVLYASVSARFIFFRLFEGTRHKGNNTVVGWAAWGGILAALWLAAFIIAEVIPFFSDLLSIMSSLFDSFFGFIFWGTAYIRMRAEDHGPRFFMVRGIRGWLGFIFNVFLILVGFFFLGPGTYAAVMSVVTSYADGTVGGVFTCASNAL</sequence>
<dbReference type="FunFam" id="1.20.1740.10:FF:000039">
    <property type="entry name" value="Neutral amino acid transporter (Eurofung)"/>
    <property type="match status" value="1"/>
</dbReference>
<protein>
    <recommendedName>
        <fullName evidence="8">Amino acid transporter transmembrane domain-containing protein</fullName>
    </recommendedName>
</protein>
<evidence type="ECO:0000256" key="4">
    <source>
        <dbReference type="ARBA" id="ARBA00022989"/>
    </source>
</evidence>